<proteinExistence type="predicted"/>
<dbReference type="Proteomes" id="UP001233999">
    <property type="component" value="Unassembled WGS sequence"/>
</dbReference>
<organism evidence="4 5">
    <name type="scientific">Diploptera punctata</name>
    <name type="common">Pacific beetle cockroach</name>
    <dbReference type="NCBI Taxonomy" id="6984"/>
    <lineage>
        <taxon>Eukaryota</taxon>
        <taxon>Metazoa</taxon>
        <taxon>Ecdysozoa</taxon>
        <taxon>Arthropoda</taxon>
        <taxon>Hexapoda</taxon>
        <taxon>Insecta</taxon>
        <taxon>Pterygota</taxon>
        <taxon>Neoptera</taxon>
        <taxon>Polyneoptera</taxon>
        <taxon>Dictyoptera</taxon>
        <taxon>Blattodea</taxon>
        <taxon>Blaberoidea</taxon>
        <taxon>Blaberidae</taxon>
        <taxon>Diplopterinae</taxon>
        <taxon>Diploptera</taxon>
    </lineage>
</organism>
<reference evidence="4" key="1">
    <citation type="journal article" date="2023" name="IScience">
        <title>Live-bearing cockroach genome reveals convergent evolutionary mechanisms linked to viviparity in insects and beyond.</title>
        <authorList>
            <person name="Fouks B."/>
            <person name="Harrison M.C."/>
            <person name="Mikhailova A.A."/>
            <person name="Marchal E."/>
            <person name="English S."/>
            <person name="Carruthers M."/>
            <person name="Jennings E.C."/>
            <person name="Chiamaka E.L."/>
            <person name="Frigard R.A."/>
            <person name="Pippel M."/>
            <person name="Attardo G.M."/>
            <person name="Benoit J.B."/>
            <person name="Bornberg-Bauer E."/>
            <person name="Tobe S.S."/>
        </authorList>
    </citation>
    <scope>NUCLEOTIDE SEQUENCE</scope>
    <source>
        <strain evidence="4">Stay&amp;Tobe</strain>
    </source>
</reference>
<reference evidence="4" key="2">
    <citation type="submission" date="2023-05" db="EMBL/GenBank/DDBJ databases">
        <authorList>
            <person name="Fouks B."/>
        </authorList>
    </citation>
    <scope>NUCLEOTIDE SEQUENCE</scope>
    <source>
        <strain evidence="4">Stay&amp;Tobe</strain>
        <tissue evidence="4">Testes</tissue>
    </source>
</reference>
<sequence>MLICNAHHQKSSNNEYQRKSFSGQNEVPLCKPFTICTTDGYVVDMLGPYLANQNDAEILRSMRDEPNGLCTLLKEGDTFILDRGFCDMKSHLESKDFRVLMTALKERCSQLSVKKSNESCFVTKFWPVESVHGIIKQKYQLLDKKLDNKMLPKVGSYFRIASFLHNKFGKHLTSDAECADEVLERMKIQNSVENTLAIEVEEKDFFVRK</sequence>
<evidence type="ECO:0000256" key="1">
    <source>
        <dbReference type="ARBA" id="ARBA00001968"/>
    </source>
</evidence>
<keyword evidence="5" id="KW-1185">Reference proteome</keyword>
<accession>A0AAD7ZV56</accession>
<comment type="caution">
    <text evidence="4">The sequence shown here is derived from an EMBL/GenBank/DDBJ whole genome shotgun (WGS) entry which is preliminary data.</text>
</comment>
<dbReference type="Pfam" id="PF13359">
    <property type="entry name" value="DDE_Tnp_4"/>
    <property type="match status" value="1"/>
</dbReference>
<evidence type="ECO:0000313" key="5">
    <source>
        <dbReference type="Proteomes" id="UP001233999"/>
    </source>
</evidence>
<evidence type="ECO:0000256" key="2">
    <source>
        <dbReference type="ARBA" id="ARBA00022723"/>
    </source>
</evidence>
<feature type="domain" description="DDE Tnp4" evidence="3">
    <location>
        <begin position="9"/>
        <end position="166"/>
    </location>
</feature>
<comment type="cofactor">
    <cofactor evidence="1">
        <name>a divalent metal cation</name>
        <dbReference type="ChEBI" id="CHEBI:60240"/>
    </cofactor>
</comment>
<dbReference type="AlphaFoldDB" id="A0AAD7ZV56"/>
<dbReference type="GO" id="GO:0046872">
    <property type="term" value="F:metal ion binding"/>
    <property type="evidence" value="ECO:0007669"/>
    <property type="project" value="UniProtKB-KW"/>
</dbReference>
<protein>
    <recommendedName>
        <fullName evidence="3">DDE Tnp4 domain-containing protein</fullName>
    </recommendedName>
</protein>
<dbReference type="InterPro" id="IPR027806">
    <property type="entry name" value="HARBI1_dom"/>
</dbReference>
<dbReference type="EMBL" id="JASPKZ010007161">
    <property type="protein sequence ID" value="KAJ9586418.1"/>
    <property type="molecule type" value="Genomic_DNA"/>
</dbReference>
<evidence type="ECO:0000313" key="4">
    <source>
        <dbReference type="EMBL" id="KAJ9586418.1"/>
    </source>
</evidence>
<name>A0AAD7ZV56_DIPPU</name>
<keyword evidence="2" id="KW-0479">Metal-binding</keyword>
<evidence type="ECO:0000259" key="3">
    <source>
        <dbReference type="Pfam" id="PF13359"/>
    </source>
</evidence>
<gene>
    <name evidence="4" type="ORF">L9F63_019933</name>
</gene>